<dbReference type="PROSITE" id="PS50059">
    <property type="entry name" value="FKBP_PPIASE"/>
    <property type="match status" value="1"/>
</dbReference>
<reference evidence="8" key="2">
    <citation type="submission" date="2020-09" db="EMBL/GenBank/DDBJ databases">
        <authorList>
            <person name="Sun Q."/>
            <person name="Kim S."/>
        </authorList>
    </citation>
    <scope>NUCLEOTIDE SEQUENCE</scope>
    <source>
        <strain evidence="8">KCTC 12368</strain>
    </source>
</reference>
<evidence type="ECO:0000256" key="4">
    <source>
        <dbReference type="ARBA" id="ARBA00023235"/>
    </source>
</evidence>
<evidence type="ECO:0000259" key="7">
    <source>
        <dbReference type="PROSITE" id="PS50059"/>
    </source>
</evidence>
<accession>A0A918UL88</accession>
<name>A0A918UL88_9BACT</name>
<evidence type="ECO:0000256" key="2">
    <source>
        <dbReference type="ARBA" id="ARBA00006577"/>
    </source>
</evidence>
<sequence>MKNSLIGALVLVMTIGIYSCEPTNPYNYGPVYDVEGNLTADSLSIAGYLDTAKMDSLYRIYDPSGVVIIVQEEGLGSRPNYNTSVYTNYVGKLMDGFVFDTNIQSVAEANDLHEDGDEYRPFQFLVTTLQNSTQSGAIPGFSFGFKPLRSGSKATLVIPSVWGYRDQVKTNIPENSILVFEVDFLGMD</sequence>
<evidence type="ECO:0000256" key="1">
    <source>
        <dbReference type="ARBA" id="ARBA00000971"/>
    </source>
</evidence>
<keyword evidence="9" id="KW-1185">Reference proteome</keyword>
<gene>
    <name evidence="8" type="ORF">GCM10007049_08590</name>
</gene>
<dbReference type="SUPFAM" id="SSF54534">
    <property type="entry name" value="FKBP-like"/>
    <property type="match status" value="1"/>
</dbReference>
<evidence type="ECO:0000313" key="8">
    <source>
        <dbReference type="EMBL" id="GGZ18626.1"/>
    </source>
</evidence>
<evidence type="ECO:0000256" key="6">
    <source>
        <dbReference type="RuleBase" id="RU003915"/>
    </source>
</evidence>
<dbReference type="InterPro" id="IPR046357">
    <property type="entry name" value="PPIase_dom_sf"/>
</dbReference>
<evidence type="ECO:0000313" key="9">
    <source>
        <dbReference type="Proteomes" id="UP000619457"/>
    </source>
</evidence>
<dbReference type="PANTHER" id="PTHR43811:SF23">
    <property type="entry name" value="FKBP-TYPE 22 KDA PEPTIDYL-PROLYL CIS-TRANS ISOMERASE"/>
    <property type="match status" value="1"/>
</dbReference>
<organism evidence="8 9">
    <name type="scientific">Echinicola pacifica</name>
    <dbReference type="NCBI Taxonomy" id="346377"/>
    <lineage>
        <taxon>Bacteria</taxon>
        <taxon>Pseudomonadati</taxon>
        <taxon>Bacteroidota</taxon>
        <taxon>Cytophagia</taxon>
        <taxon>Cytophagales</taxon>
        <taxon>Cyclobacteriaceae</taxon>
        <taxon>Echinicola</taxon>
    </lineage>
</organism>
<protein>
    <recommendedName>
        <fullName evidence="6">Peptidyl-prolyl cis-trans isomerase</fullName>
        <ecNumber evidence="6">5.2.1.8</ecNumber>
    </recommendedName>
</protein>
<dbReference type="Proteomes" id="UP000619457">
    <property type="component" value="Unassembled WGS sequence"/>
</dbReference>
<dbReference type="RefSeq" id="WP_018472637.1">
    <property type="nucleotide sequence ID" value="NZ_BMWX01000002.1"/>
</dbReference>
<reference evidence="8" key="1">
    <citation type="journal article" date="2014" name="Int. J. Syst. Evol. Microbiol.">
        <title>Complete genome sequence of Corynebacterium casei LMG S-19264T (=DSM 44701T), isolated from a smear-ripened cheese.</title>
        <authorList>
            <consortium name="US DOE Joint Genome Institute (JGI-PGF)"/>
            <person name="Walter F."/>
            <person name="Albersmeier A."/>
            <person name="Kalinowski J."/>
            <person name="Ruckert C."/>
        </authorList>
    </citation>
    <scope>NUCLEOTIDE SEQUENCE</scope>
    <source>
        <strain evidence="8">KCTC 12368</strain>
    </source>
</reference>
<dbReference type="Gene3D" id="3.10.50.40">
    <property type="match status" value="1"/>
</dbReference>
<keyword evidence="3 5" id="KW-0697">Rotamase</keyword>
<evidence type="ECO:0000256" key="3">
    <source>
        <dbReference type="ARBA" id="ARBA00023110"/>
    </source>
</evidence>
<dbReference type="PROSITE" id="PS51257">
    <property type="entry name" value="PROKAR_LIPOPROTEIN"/>
    <property type="match status" value="1"/>
</dbReference>
<dbReference type="EC" id="5.2.1.8" evidence="6"/>
<feature type="domain" description="PPIase FKBP-type" evidence="7">
    <location>
        <begin position="82"/>
        <end position="188"/>
    </location>
</feature>
<evidence type="ECO:0000256" key="5">
    <source>
        <dbReference type="PROSITE-ProRule" id="PRU00277"/>
    </source>
</evidence>
<comment type="caution">
    <text evidence="8">The sequence shown here is derived from an EMBL/GenBank/DDBJ whole genome shotgun (WGS) entry which is preliminary data.</text>
</comment>
<dbReference type="GO" id="GO:0003755">
    <property type="term" value="F:peptidyl-prolyl cis-trans isomerase activity"/>
    <property type="evidence" value="ECO:0007669"/>
    <property type="project" value="UniProtKB-UniRule"/>
</dbReference>
<comment type="similarity">
    <text evidence="2 6">Belongs to the FKBP-type PPIase family.</text>
</comment>
<comment type="catalytic activity">
    <reaction evidence="1 5 6">
        <text>[protein]-peptidylproline (omega=180) = [protein]-peptidylproline (omega=0)</text>
        <dbReference type="Rhea" id="RHEA:16237"/>
        <dbReference type="Rhea" id="RHEA-COMP:10747"/>
        <dbReference type="Rhea" id="RHEA-COMP:10748"/>
        <dbReference type="ChEBI" id="CHEBI:83833"/>
        <dbReference type="ChEBI" id="CHEBI:83834"/>
        <dbReference type="EC" id="5.2.1.8"/>
    </reaction>
</comment>
<dbReference type="PANTHER" id="PTHR43811">
    <property type="entry name" value="FKBP-TYPE PEPTIDYL-PROLYL CIS-TRANS ISOMERASE FKPA"/>
    <property type="match status" value="1"/>
</dbReference>
<dbReference type="Pfam" id="PF00254">
    <property type="entry name" value="FKBP_C"/>
    <property type="match status" value="1"/>
</dbReference>
<proteinExistence type="inferred from homology"/>
<keyword evidence="4 5" id="KW-0413">Isomerase</keyword>
<dbReference type="InterPro" id="IPR001179">
    <property type="entry name" value="PPIase_FKBP_dom"/>
</dbReference>
<dbReference type="EMBL" id="BMWX01000002">
    <property type="protein sequence ID" value="GGZ18626.1"/>
    <property type="molecule type" value="Genomic_DNA"/>
</dbReference>
<dbReference type="AlphaFoldDB" id="A0A918UL88"/>